<organism evidence="2 3">
    <name type="scientific">Podarcis lilfordi</name>
    <name type="common">Lilford's wall lizard</name>
    <dbReference type="NCBI Taxonomy" id="74358"/>
    <lineage>
        <taxon>Eukaryota</taxon>
        <taxon>Metazoa</taxon>
        <taxon>Chordata</taxon>
        <taxon>Craniata</taxon>
        <taxon>Vertebrata</taxon>
        <taxon>Euteleostomi</taxon>
        <taxon>Lepidosauria</taxon>
        <taxon>Squamata</taxon>
        <taxon>Bifurcata</taxon>
        <taxon>Unidentata</taxon>
        <taxon>Episquamata</taxon>
        <taxon>Laterata</taxon>
        <taxon>Lacertibaenia</taxon>
        <taxon>Lacertidae</taxon>
        <taxon>Podarcis</taxon>
    </lineage>
</organism>
<feature type="region of interest" description="Disordered" evidence="1">
    <location>
        <begin position="1"/>
        <end position="39"/>
    </location>
</feature>
<name>A0AA35VWC6_9SAUR</name>
<dbReference type="AlphaFoldDB" id="A0AA35VWC6"/>
<accession>A0AA35VWC6</accession>
<evidence type="ECO:0000313" key="3">
    <source>
        <dbReference type="Proteomes" id="UP001178461"/>
    </source>
</evidence>
<proteinExistence type="predicted"/>
<dbReference type="EMBL" id="CANTUW010000073">
    <property type="protein sequence ID" value="CAI7935137.1"/>
    <property type="molecule type" value="Genomic_DNA"/>
</dbReference>
<feature type="region of interest" description="Disordered" evidence="1">
    <location>
        <begin position="60"/>
        <end position="94"/>
    </location>
</feature>
<keyword evidence="3" id="KW-1185">Reference proteome</keyword>
<evidence type="ECO:0000256" key="1">
    <source>
        <dbReference type="SAM" id="MobiDB-lite"/>
    </source>
</evidence>
<reference evidence="2" key="1">
    <citation type="submission" date="2022-12" db="EMBL/GenBank/DDBJ databases">
        <authorList>
            <person name="Alioto T."/>
            <person name="Alioto T."/>
            <person name="Gomez Garrido J."/>
        </authorList>
    </citation>
    <scope>NUCLEOTIDE SEQUENCE</scope>
</reference>
<evidence type="ECO:0000313" key="2">
    <source>
        <dbReference type="EMBL" id="CAI7935137.1"/>
    </source>
</evidence>
<dbReference type="Proteomes" id="UP001178461">
    <property type="component" value="Unassembled WGS sequence"/>
</dbReference>
<protein>
    <submittedName>
        <fullName evidence="2">Uncharacterized protein</fullName>
    </submittedName>
</protein>
<comment type="caution">
    <text evidence="2">The sequence shown here is derived from an EMBL/GenBank/DDBJ whole genome shotgun (WGS) entry which is preliminary data.</text>
</comment>
<gene>
    <name evidence="2" type="ORF">PODLI_1B010387</name>
</gene>
<feature type="compositionally biased region" description="Pro residues" evidence="1">
    <location>
        <begin position="67"/>
        <end position="78"/>
    </location>
</feature>
<sequence length="145" mass="15705">MNDLDEGTEGMPIPFADDTERGAEANVAEGRMKQPEITSTQWTGDPLLLFLSPQAINTANTINIPPSLTPPQRSPPNSSPGDIKRHSPLPNNLQLTLSTPPHALLSKIIPLVARIFKVPVSHSNCVPELTDAAVEKKKVIFIAEQ</sequence>